<dbReference type="EMBL" id="QUSF01000014">
    <property type="protein sequence ID" value="RLW04186.1"/>
    <property type="molecule type" value="Genomic_DNA"/>
</dbReference>
<name>A0A3L8SLS8_CHLGU</name>
<proteinExistence type="predicted"/>
<evidence type="ECO:0000313" key="3">
    <source>
        <dbReference type="Proteomes" id="UP000276834"/>
    </source>
</evidence>
<dbReference type="AlphaFoldDB" id="A0A3L8SLS8"/>
<feature type="region of interest" description="Disordered" evidence="1">
    <location>
        <begin position="118"/>
        <end position="171"/>
    </location>
</feature>
<evidence type="ECO:0000313" key="2">
    <source>
        <dbReference type="EMBL" id="RLW04186.1"/>
    </source>
</evidence>
<organism evidence="2 3">
    <name type="scientific">Chloebia gouldiae</name>
    <name type="common">Gouldian finch</name>
    <name type="synonym">Erythrura gouldiae</name>
    <dbReference type="NCBI Taxonomy" id="44316"/>
    <lineage>
        <taxon>Eukaryota</taxon>
        <taxon>Metazoa</taxon>
        <taxon>Chordata</taxon>
        <taxon>Craniata</taxon>
        <taxon>Vertebrata</taxon>
        <taxon>Euteleostomi</taxon>
        <taxon>Archelosauria</taxon>
        <taxon>Archosauria</taxon>
        <taxon>Dinosauria</taxon>
        <taxon>Saurischia</taxon>
        <taxon>Theropoda</taxon>
        <taxon>Coelurosauria</taxon>
        <taxon>Aves</taxon>
        <taxon>Neognathae</taxon>
        <taxon>Neoaves</taxon>
        <taxon>Telluraves</taxon>
        <taxon>Australaves</taxon>
        <taxon>Passeriformes</taxon>
        <taxon>Passeroidea</taxon>
        <taxon>Passeridae</taxon>
        <taxon>Chloebia</taxon>
    </lineage>
</organism>
<comment type="caution">
    <text evidence="2">The sequence shown here is derived from an EMBL/GenBank/DDBJ whole genome shotgun (WGS) entry which is preliminary data.</text>
</comment>
<gene>
    <name evidence="2" type="ORF">DV515_00006083</name>
</gene>
<accession>A0A3L8SLS8</accession>
<keyword evidence="3" id="KW-1185">Reference proteome</keyword>
<dbReference type="Proteomes" id="UP000276834">
    <property type="component" value="Unassembled WGS sequence"/>
</dbReference>
<dbReference type="OrthoDB" id="10525172at2759"/>
<sequence>MGTPRRSAGSTDGSLNQAANYFLMLQRTPHFKGKEPGSRRLSSSINELGSAEVACRKPAAYHRSFVKCVPVSCVTARRYECYREGPVQLEWDVSCQFDVAGEKEEIVVFRERRSHSVDRKQRIPNSFQTRSPKFLVSDSTKPEVTAGLRSIAKTPGPEGEPAGIQARNPKD</sequence>
<reference evidence="2 3" key="1">
    <citation type="journal article" date="2018" name="Proc. R. Soc. B">
        <title>A non-coding region near Follistatin controls head colour polymorphism in the Gouldian finch.</title>
        <authorList>
            <person name="Toomey M.B."/>
            <person name="Marques C.I."/>
            <person name="Andrade P."/>
            <person name="Araujo P.M."/>
            <person name="Sabatino S."/>
            <person name="Gazda M.A."/>
            <person name="Afonso S."/>
            <person name="Lopes R.J."/>
            <person name="Corbo J.C."/>
            <person name="Carneiro M."/>
        </authorList>
    </citation>
    <scope>NUCLEOTIDE SEQUENCE [LARGE SCALE GENOMIC DNA]</scope>
    <source>
        <strain evidence="2">Red01</strain>
        <tissue evidence="2">Muscle</tissue>
    </source>
</reference>
<evidence type="ECO:0000256" key="1">
    <source>
        <dbReference type="SAM" id="MobiDB-lite"/>
    </source>
</evidence>
<protein>
    <submittedName>
        <fullName evidence="2">Uncharacterized protein</fullName>
    </submittedName>
</protein>